<dbReference type="STRING" id="66430.ACS04_15000"/>
<keyword evidence="1" id="KW-0472">Membrane</keyword>
<gene>
    <name evidence="2" type="ORF">ACS04_15000</name>
</gene>
<organism evidence="2 3">
    <name type="scientific">Streptomyces roseus</name>
    <dbReference type="NCBI Taxonomy" id="66430"/>
    <lineage>
        <taxon>Bacteria</taxon>
        <taxon>Bacillati</taxon>
        <taxon>Actinomycetota</taxon>
        <taxon>Actinomycetes</taxon>
        <taxon>Kitasatosporales</taxon>
        <taxon>Streptomycetaceae</taxon>
        <taxon>Streptomyces</taxon>
    </lineage>
</organism>
<proteinExistence type="predicted"/>
<sequence>MSRRTRSQAAQAAVPTTVHIPRQRGRRRQVPPVIVVVSEQPTLTARATMATGRFMWRHRRAWAPTGIAVTLLVLATILHLFVPWTGAITAAACLVPPGHLVWLAKTRPAGRTAWAWRFTLAILALAGLGWLSLALWFGPANAALMGLWSLTTLTMQTLWLTAGRTTSKGQR</sequence>
<name>A0A0J6XRT0_9ACTN</name>
<reference evidence="2 3" key="1">
    <citation type="submission" date="2015-06" db="EMBL/GenBank/DDBJ databases">
        <title>Recapitulation of the evolution of biosynthetic gene clusters reveals hidden chemical diversity on bacterial genomes.</title>
        <authorList>
            <person name="Cruz-Morales P."/>
            <person name="Martinez-Guerrero C."/>
            <person name="Morales-Escalante M.A."/>
            <person name="Yanez-Guerra L.A."/>
            <person name="Kopp J.F."/>
            <person name="Feldmann J."/>
            <person name="Ramos-Aboites H.E."/>
            <person name="Barona-Gomez F."/>
        </authorList>
    </citation>
    <scope>NUCLEOTIDE SEQUENCE [LARGE SCALE GENOMIC DNA]</scope>
    <source>
        <strain evidence="2 3">ATCC 31245</strain>
    </source>
</reference>
<evidence type="ECO:0000313" key="3">
    <source>
        <dbReference type="Proteomes" id="UP000035932"/>
    </source>
</evidence>
<dbReference type="OrthoDB" id="4335729at2"/>
<dbReference type="Proteomes" id="UP000035932">
    <property type="component" value="Unassembled WGS sequence"/>
</dbReference>
<evidence type="ECO:0000313" key="2">
    <source>
        <dbReference type="EMBL" id="KMO96987.1"/>
    </source>
</evidence>
<keyword evidence="1" id="KW-0812">Transmembrane</keyword>
<dbReference type="EMBL" id="LFML01000056">
    <property type="protein sequence ID" value="KMO96987.1"/>
    <property type="molecule type" value="Genomic_DNA"/>
</dbReference>
<feature type="transmembrane region" description="Helical" evidence="1">
    <location>
        <begin position="61"/>
        <end position="81"/>
    </location>
</feature>
<comment type="caution">
    <text evidence="2">The sequence shown here is derived from an EMBL/GenBank/DDBJ whole genome shotgun (WGS) entry which is preliminary data.</text>
</comment>
<accession>A0A0J6XRT0</accession>
<feature type="transmembrane region" description="Helical" evidence="1">
    <location>
        <begin position="143"/>
        <end position="162"/>
    </location>
</feature>
<feature type="transmembrane region" description="Helical" evidence="1">
    <location>
        <begin position="87"/>
        <end position="104"/>
    </location>
</feature>
<evidence type="ECO:0000256" key="1">
    <source>
        <dbReference type="SAM" id="Phobius"/>
    </source>
</evidence>
<dbReference type="AlphaFoldDB" id="A0A0J6XRT0"/>
<keyword evidence="1" id="KW-1133">Transmembrane helix</keyword>
<protein>
    <submittedName>
        <fullName evidence="2">Uncharacterized protein</fullName>
    </submittedName>
</protein>
<dbReference type="RefSeq" id="WP_048477091.1">
    <property type="nucleotide sequence ID" value="NZ_JBIRUD010000010.1"/>
</dbReference>
<dbReference type="PATRIC" id="fig|66430.4.peg.5663"/>
<feature type="transmembrane region" description="Helical" evidence="1">
    <location>
        <begin position="116"/>
        <end position="137"/>
    </location>
</feature>
<keyword evidence="3" id="KW-1185">Reference proteome</keyword>